<feature type="chain" id="PRO_5015160872" evidence="1">
    <location>
        <begin position="18"/>
        <end position="201"/>
    </location>
</feature>
<name>A0A2P6MYA5_9EUKA</name>
<protein>
    <submittedName>
        <fullName evidence="2">Uncharacterized protein</fullName>
    </submittedName>
</protein>
<evidence type="ECO:0000256" key="1">
    <source>
        <dbReference type="SAM" id="SignalP"/>
    </source>
</evidence>
<evidence type="ECO:0000313" key="3">
    <source>
        <dbReference type="Proteomes" id="UP000241769"/>
    </source>
</evidence>
<feature type="signal peptide" evidence="1">
    <location>
        <begin position="1"/>
        <end position="17"/>
    </location>
</feature>
<keyword evidence="1" id="KW-0732">Signal</keyword>
<gene>
    <name evidence="2" type="ORF">PROFUN_14953</name>
</gene>
<keyword evidence="3" id="KW-1185">Reference proteome</keyword>
<dbReference type="AlphaFoldDB" id="A0A2P6MYA5"/>
<dbReference type="InParanoid" id="A0A2P6MYA5"/>
<evidence type="ECO:0000313" key="2">
    <source>
        <dbReference type="EMBL" id="PRP76684.1"/>
    </source>
</evidence>
<proteinExistence type="predicted"/>
<dbReference type="EMBL" id="MDYQ01000307">
    <property type="protein sequence ID" value="PRP76684.1"/>
    <property type="molecule type" value="Genomic_DNA"/>
</dbReference>
<organism evidence="2 3">
    <name type="scientific">Planoprotostelium fungivorum</name>
    <dbReference type="NCBI Taxonomy" id="1890364"/>
    <lineage>
        <taxon>Eukaryota</taxon>
        <taxon>Amoebozoa</taxon>
        <taxon>Evosea</taxon>
        <taxon>Variosea</taxon>
        <taxon>Cavosteliida</taxon>
        <taxon>Cavosteliaceae</taxon>
        <taxon>Planoprotostelium</taxon>
    </lineage>
</organism>
<reference evidence="2 3" key="1">
    <citation type="journal article" date="2018" name="Genome Biol. Evol.">
        <title>Multiple Roots of Fruiting Body Formation in Amoebozoa.</title>
        <authorList>
            <person name="Hillmann F."/>
            <person name="Forbes G."/>
            <person name="Novohradska S."/>
            <person name="Ferling I."/>
            <person name="Riege K."/>
            <person name="Groth M."/>
            <person name="Westermann M."/>
            <person name="Marz M."/>
            <person name="Spaller T."/>
            <person name="Winckler T."/>
            <person name="Schaap P."/>
            <person name="Glockner G."/>
        </authorList>
    </citation>
    <scope>NUCLEOTIDE SEQUENCE [LARGE SCALE GENOMIC DNA]</scope>
    <source>
        <strain evidence="2 3">Jena</strain>
    </source>
</reference>
<comment type="caution">
    <text evidence="2">The sequence shown here is derived from an EMBL/GenBank/DDBJ whole genome shotgun (WGS) entry which is preliminary data.</text>
</comment>
<accession>A0A2P6MYA5</accession>
<dbReference type="Proteomes" id="UP000241769">
    <property type="component" value="Unassembled WGS sequence"/>
</dbReference>
<sequence length="201" mass="22283">MLVVARLLVIFIRITSSTESSSLRHPKPSDSTVDETMLPWHGWKAVTMAVKLGVASRPYLISCIPEITKHIKPYQALATVGRIAQRHKLSVCGDGWFGRAGYMESGTDFLTFGMKLTEDAPLYTIMLHRLHNGQFRVFSNGQILVSAYRGDSALIVATSNATTDVTDERRIPITTPVDAILVEQVKRLHKMNKSGLTSLDN</sequence>